<dbReference type="GO" id="GO:0032259">
    <property type="term" value="P:methylation"/>
    <property type="evidence" value="ECO:0007669"/>
    <property type="project" value="UniProtKB-KW"/>
</dbReference>
<gene>
    <name evidence="2" type="ORF">AVDCRST_MAG38-2683</name>
</gene>
<name>A0A6J4S7R4_9ACTN</name>
<sequence>DRTAAGLLRAPSRRRRSRGRRGYGPRARASARHARDDRLGELRAAGHPGVPGQRPHQQVRGGLSRQALLRRLRARRRHRAAGDRPRQVPVRRRARQRPAARRRAGQRRRLPRAAAARRHGDGALAGPWRPPHARHEDQRLRAPVRHRALRGLAGDLPHRDGRGRPHRARAPSEDDPGRLVGLSARARLRALPRDRRRGRRPADGRHGALRRPGGRRAAPQPGAARRHRDHHGAQDARRLARRHDPLPGGVRAQDRLGGLPGPAGRPARARRGRQGGGAEDRRQRAVPRAPGAHRRRCAGGRRAARRRGQRGQRAHRRHRRAPGPRRPARVRARRPDGRGSPARHRHHRQPQRGSLRPASAGGLLGPAHRHLGAGHARPAGCRLRGDRQHRRPCAPARLRRHPRRAGRARRDHRSALPALQPARGAGRGL</sequence>
<evidence type="ECO:0000313" key="2">
    <source>
        <dbReference type="EMBL" id="CAA9491666.1"/>
    </source>
</evidence>
<reference evidence="2" key="1">
    <citation type="submission" date="2020-02" db="EMBL/GenBank/DDBJ databases">
        <authorList>
            <person name="Meier V. D."/>
        </authorList>
    </citation>
    <scope>NUCLEOTIDE SEQUENCE</scope>
    <source>
        <strain evidence="2">AVDCRST_MAG38</strain>
    </source>
</reference>
<protein>
    <submittedName>
        <fullName evidence="2">Serine hydroxymethyltransferase</fullName>
        <ecNumber evidence="2">2.1.2.1</ecNumber>
    </submittedName>
</protein>
<accession>A0A6J4S7R4</accession>
<feature type="compositionally biased region" description="Basic residues" evidence="1">
    <location>
        <begin position="186"/>
        <end position="199"/>
    </location>
</feature>
<feature type="compositionally biased region" description="Basic and acidic residues" evidence="1">
    <location>
        <begin position="231"/>
        <end position="245"/>
    </location>
</feature>
<feature type="compositionally biased region" description="Basic residues" evidence="1">
    <location>
        <begin position="89"/>
        <end position="117"/>
    </location>
</feature>
<feature type="compositionally biased region" description="Basic residues" evidence="1">
    <location>
        <begin position="11"/>
        <end position="23"/>
    </location>
</feature>
<feature type="compositionally biased region" description="Basic residues" evidence="1">
    <location>
        <begin position="291"/>
        <end position="332"/>
    </location>
</feature>
<feature type="region of interest" description="Disordered" evidence="1">
    <location>
        <begin position="1"/>
        <end position="429"/>
    </location>
</feature>
<feature type="non-terminal residue" evidence="2">
    <location>
        <position position="429"/>
    </location>
</feature>
<evidence type="ECO:0000256" key="1">
    <source>
        <dbReference type="SAM" id="MobiDB-lite"/>
    </source>
</evidence>
<dbReference type="EC" id="2.1.2.1" evidence="2"/>
<dbReference type="GO" id="GO:0008168">
    <property type="term" value="F:methyltransferase activity"/>
    <property type="evidence" value="ECO:0007669"/>
    <property type="project" value="UniProtKB-KW"/>
</dbReference>
<feature type="compositionally biased region" description="Basic residues" evidence="1">
    <location>
        <begin position="341"/>
        <end position="350"/>
    </location>
</feature>
<feature type="non-terminal residue" evidence="2">
    <location>
        <position position="1"/>
    </location>
</feature>
<proteinExistence type="predicted"/>
<keyword evidence="2" id="KW-0489">Methyltransferase</keyword>
<organism evidence="2">
    <name type="scientific">uncultured Solirubrobacteraceae bacterium</name>
    <dbReference type="NCBI Taxonomy" id="1162706"/>
    <lineage>
        <taxon>Bacteria</taxon>
        <taxon>Bacillati</taxon>
        <taxon>Actinomycetota</taxon>
        <taxon>Thermoleophilia</taxon>
        <taxon>Solirubrobacterales</taxon>
        <taxon>Solirubrobacteraceae</taxon>
        <taxon>environmental samples</taxon>
    </lineage>
</organism>
<keyword evidence="2" id="KW-0808">Transferase</keyword>
<feature type="compositionally biased region" description="Basic residues" evidence="1">
    <location>
        <begin position="68"/>
        <end position="79"/>
    </location>
</feature>
<dbReference type="EMBL" id="CADCVJ010000222">
    <property type="protein sequence ID" value="CAA9491666.1"/>
    <property type="molecule type" value="Genomic_DNA"/>
</dbReference>
<feature type="compositionally biased region" description="Basic residues" evidence="1">
    <location>
        <begin position="387"/>
        <end position="412"/>
    </location>
</feature>
<dbReference type="GO" id="GO:0004372">
    <property type="term" value="F:glycine hydroxymethyltransferase activity"/>
    <property type="evidence" value="ECO:0007669"/>
    <property type="project" value="UniProtKB-EC"/>
</dbReference>
<dbReference type="AlphaFoldDB" id="A0A6J4S7R4"/>
<feature type="compositionally biased region" description="Low complexity" evidence="1">
    <location>
        <begin position="1"/>
        <end position="10"/>
    </location>
</feature>